<dbReference type="EMBL" id="SLXQ01000003">
    <property type="protein sequence ID" value="TCP53987.1"/>
    <property type="molecule type" value="Genomic_DNA"/>
</dbReference>
<evidence type="ECO:0000256" key="2">
    <source>
        <dbReference type="ARBA" id="ARBA00007362"/>
    </source>
</evidence>
<dbReference type="GO" id="GO:0016020">
    <property type="term" value="C:membrane"/>
    <property type="evidence" value="ECO:0007669"/>
    <property type="project" value="UniProtKB-SubCell"/>
</dbReference>
<dbReference type="PANTHER" id="PTHR32322:SF2">
    <property type="entry name" value="EAMA DOMAIN-CONTAINING PROTEIN"/>
    <property type="match status" value="1"/>
</dbReference>
<evidence type="ECO:0000313" key="8">
    <source>
        <dbReference type="EMBL" id="TCP53987.1"/>
    </source>
</evidence>
<keyword evidence="5 6" id="KW-0472">Membrane</keyword>
<feature type="transmembrane region" description="Helical" evidence="6">
    <location>
        <begin position="205"/>
        <end position="225"/>
    </location>
</feature>
<feature type="transmembrane region" description="Helical" evidence="6">
    <location>
        <begin position="35"/>
        <end position="52"/>
    </location>
</feature>
<keyword evidence="3 6" id="KW-0812">Transmembrane</keyword>
<dbReference type="PANTHER" id="PTHR32322">
    <property type="entry name" value="INNER MEMBRANE TRANSPORTER"/>
    <property type="match status" value="1"/>
</dbReference>
<feature type="transmembrane region" description="Helical" evidence="6">
    <location>
        <begin position="142"/>
        <end position="164"/>
    </location>
</feature>
<gene>
    <name evidence="8" type="ORF">EV191_10327</name>
</gene>
<accession>A0A4R2QWA9</accession>
<evidence type="ECO:0000259" key="7">
    <source>
        <dbReference type="Pfam" id="PF00892"/>
    </source>
</evidence>
<feature type="transmembrane region" description="Helical" evidence="6">
    <location>
        <begin position="119"/>
        <end position="136"/>
    </location>
</feature>
<feature type="domain" description="EamA" evidence="7">
    <location>
        <begin position="143"/>
        <end position="274"/>
    </location>
</feature>
<comment type="similarity">
    <text evidence="2">Belongs to the EamA transporter family.</text>
</comment>
<keyword evidence="4 6" id="KW-1133">Transmembrane helix</keyword>
<evidence type="ECO:0000313" key="9">
    <source>
        <dbReference type="Proteomes" id="UP000294911"/>
    </source>
</evidence>
<feature type="transmembrane region" description="Helical" evidence="6">
    <location>
        <begin position="64"/>
        <end position="82"/>
    </location>
</feature>
<proteinExistence type="inferred from homology"/>
<evidence type="ECO:0000256" key="1">
    <source>
        <dbReference type="ARBA" id="ARBA00004141"/>
    </source>
</evidence>
<evidence type="ECO:0000256" key="3">
    <source>
        <dbReference type="ARBA" id="ARBA00022692"/>
    </source>
</evidence>
<evidence type="ECO:0000256" key="6">
    <source>
        <dbReference type="SAM" id="Phobius"/>
    </source>
</evidence>
<dbReference type="InterPro" id="IPR037185">
    <property type="entry name" value="EmrE-like"/>
</dbReference>
<dbReference type="Proteomes" id="UP000294911">
    <property type="component" value="Unassembled WGS sequence"/>
</dbReference>
<sequence>MSHVSIRLALPALWLCWGSSFPALRVLVETLPPLLASGAVFLAAGLLLALARPRALVGLARRQVLVAAGTGVCLLGAQGAVAVALREVYAGTAALVVAAVPLWVAVFRGVLGGRPTIGGVGRVLLGFAGVLLVLLVDAGSWSVGVLVVLAASVGWAAGTLWAAWSAALTDPWATTILQLGAGGLTLLLGGLAVGETPVVGEPNSWLALGYLVLVDSLAGFALYNWLLRSAPLAVVSSYAYVVPVVAYLIGVLVFAEPFVWQVLPGIAAIVLAVASEVRNSSGSGRVRNASAYIM</sequence>
<dbReference type="InterPro" id="IPR050638">
    <property type="entry name" value="AA-Vitamin_Transporters"/>
</dbReference>
<feature type="transmembrane region" description="Helical" evidence="6">
    <location>
        <begin position="176"/>
        <end position="193"/>
    </location>
</feature>
<comment type="subcellular location">
    <subcellularLocation>
        <location evidence="1">Membrane</location>
        <topology evidence="1">Multi-pass membrane protein</topology>
    </subcellularLocation>
</comment>
<dbReference type="AlphaFoldDB" id="A0A4R2QWA9"/>
<feature type="domain" description="EamA" evidence="7">
    <location>
        <begin position="15"/>
        <end position="134"/>
    </location>
</feature>
<feature type="transmembrane region" description="Helical" evidence="6">
    <location>
        <begin position="88"/>
        <end position="107"/>
    </location>
</feature>
<feature type="transmembrane region" description="Helical" evidence="6">
    <location>
        <begin position="232"/>
        <end position="252"/>
    </location>
</feature>
<dbReference type="RefSeq" id="WP_243658875.1">
    <property type="nucleotide sequence ID" value="NZ_SLXQ01000003.1"/>
</dbReference>
<protein>
    <submittedName>
        <fullName evidence="8">Threonine/homoserine efflux transporter RhtA</fullName>
    </submittedName>
</protein>
<dbReference type="Pfam" id="PF00892">
    <property type="entry name" value="EamA"/>
    <property type="match status" value="2"/>
</dbReference>
<evidence type="ECO:0000256" key="5">
    <source>
        <dbReference type="ARBA" id="ARBA00023136"/>
    </source>
</evidence>
<dbReference type="InterPro" id="IPR000620">
    <property type="entry name" value="EamA_dom"/>
</dbReference>
<dbReference type="SUPFAM" id="SSF103481">
    <property type="entry name" value="Multidrug resistance efflux transporter EmrE"/>
    <property type="match status" value="1"/>
</dbReference>
<evidence type="ECO:0000256" key="4">
    <source>
        <dbReference type="ARBA" id="ARBA00022989"/>
    </source>
</evidence>
<keyword evidence="9" id="KW-1185">Reference proteome</keyword>
<comment type="caution">
    <text evidence="8">The sequence shown here is derived from an EMBL/GenBank/DDBJ whole genome shotgun (WGS) entry which is preliminary data.</text>
</comment>
<organism evidence="8 9">
    <name type="scientific">Tamaricihabitans halophyticus</name>
    <dbReference type="NCBI Taxonomy" id="1262583"/>
    <lineage>
        <taxon>Bacteria</taxon>
        <taxon>Bacillati</taxon>
        <taxon>Actinomycetota</taxon>
        <taxon>Actinomycetes</taxon>
        <taxon>Pseudonocardiales</taxon>
        <taxon>Pseudonocardiaceae</taxon>
        <taxon>Tamaricihabitans</taxon>
    </lineage>
</organism>
<reference evidence="8 9" key="1">
    <citation type="submission" date="2019-03" db="EMBL/GenBank/DDBJ databases">
        <title>Genomic Encyclopedia of Type Strains, Phase IV (KMG-IV): sequencing the most valuable type-strain genomes for metagenomic binning, comparative biology and taxonomic classification.</title>
        <authorList>
            <person name="Goeker M."/>
        </authorList>
    </citation>
    <scope>NUCLEOTIDE SEQUENCE [LARGE SCALE GENOMIC DNA]</scope>
    <source>
        <strain evidence="8 9">DSM 45765</strain>
    </source>
</reference>
<feature type="transmembrane region" description="Helical" evidence="6">
    <location>
        <begin position="258"/>
        <end position="277"/>
    </location>
</feature>
<name>A0A4R2QWA9_9PSEU</name>